<keyword evidence="8 9" id="KW-0687">Ribonucleoprotein</keyword>
<keyword evidence="5 9" id="KW-0507">mRNA processing</keyword>
<dbReference type="EMBL" id="FN649742">
    <property type="protein sequence ID" value="CBJ27274.1"/>
    <property type="molecule type" value="Genomic_DNA"/>
</dbReference>
<dbReference type="Proteomes" id="UP000002630">
    <property type="component" value="Linkage Group LG17"/>
</dbReference>
<dbReference type="PROSITE" id="PS52002">
    <property type="entry name" value="SM"/>
    <property type="match status" value="1"/>
</dbReference>
<evidence type="ECO:0000313" key="12">
    <source>
        <dbReference type="EMBL" id="CBJ27274.1"/>
    </source>
</evidence>
<dbReference type="OrthoDB" id="6425924at2759"/>
<dbReference type="Pfam" id="PF01423">
    <property type="entry name" value="LSM"/>
    <property type="match status" value="1"/>
</dbReference>
<dbReference type="PANTHER" id="PTHR23338">
    <property type="entry name" value="SMALL NUCLEAR RIBONUCLEOPROTEIN SM"/>
    <property type="match status" value="1"/>
</dbReference>
<dbReference type="STRING" id="2880.D7G5C0"/>
<evidence type="ECO:0000256" key="1">
    <source>
        <dbReference type="ARBA" id="ARBA00004123"/>
    </source>
</evidence>
<sequence length="113" mass="12289">MAAVGVPIKLLHEGEGHGVTVEMKNGEIYRGHLNEAEDTMNCFMTGVTMTGRDGRVSKLEQVYLRGSHIKLVVLPDVLKNAPVFKPVQKMKKKDEEAGGGRGGGFKKSKKPKA</sequence>
<evidence type="ECO:0000256" key="2">
    <source>
        <dbReference type="ARBA" id="ARBA00004514"/>
    </source>
</evidence>
<dbReference type="InterPro" id="IPR034099">
    <property type="entry name" value="SmD3"/>
</dbReference>
<protein>
    <recommendedName>
        <fullName evidence="9">Small nuclear ribonucleoprotein Sm D3</fullName>
        <shortName evidence="9">Sm-D3</shortName>
    </recommendedName>
    <alternativeName>
        <fullName evidence="9">snRNP core protein D3</fullName>
    </alternativeName>
</protein>
<name>D7G5C0_ECTSI</name>
<keyword evidence="6 9" id="KW-0508">mRNA splicing</keyword>
<dbReference type="InParanoid" id="D7G5C0"/>
<evidence type="ECO:0000256" key="6">
    <source>
        <dbReference type="ARBA" id="ARBA00023187"/>
    </source>
</evidence>
<dbReference type="GO" id="GO:0005681">
    <property type="term" value="C:spliceosomal complex"/>
    <property type="evidence" value="ECO:0007669"/>
    <property type="project" value="InterPro"/>
</dbReference>
<evidence type="ECO:0000256" key="7">
    <source>
        <dbReference type="ARBA" id="ARBA00023242"/>
    </source>
</evidence>
<evidence type="ECO:0000256" key="8">
    <source>
        <dbReference type="ARBA" id="ARBA00023274"/>
    </source>
</evidence>
<evidence type="ECO:0000256" key="5">
    <source>
        <dbReference type="ARBA" id="ARBA00022664"/>
    </source>
</evidence>
<dbReference type="AlphaFoldDB" id="D7G5C0"/>
<dbReference type="EMBL" id="FN648852">
    <property type="protein sequence ID" value="CBJ27274.1"/>
    <property type="molecule type" value="Genomic_DNA"/>
</dbReference>
<evidence type="ECO:0000256" key="9">
    <source>
        <dbReference type="RuleBase" id="RU365050"/>
    </source>
</evidence>
<evidence type="ECO:0000259" key="11">
    <source>
        <dbReference type="PROSITE" id="PS52002"/>
    </source>
</evidence>
<comment type="subcellular location">
    <subcellularLocation>
        <location evidence="2">Cytoplasm</location>
        <location evidence="2">Cytosol</location>
    </subcellularLocation>
    <subcellularLocation>
        <location evidence="1 9">Nucleus</location>
    </subcellularLocation>
</comment>
<keyword evidence="4" id="KW-0963">Cytoplasm</keyword>
<dbReference type="InterPro" id="IPR027141">
    <property type="entry name" value="LSm4/Sm_D1/D3"/>
</dbReference>
<dbReference type="FunFam" id="2.30.30.100:FF:000002">
    <property type="entry name" value="Small nuclear ribonucleoprotein Sm D3"/>
    <property type="match status" value="1"/>
</dbReference>
<evidence type="ECO:0000256" key="10">
    <source>
        <dbReference type="SAM" id="MobiDB-lite"/>
    </source>
</evidence>
<evidence type="ECO:0000256" key="3">
    <source>
        <dbReference type="ARBA" id="ARBA00008146"/>
    </source>
</evidence>
<accession>D7G5C0</accession>
<dbReference type="FunCoup" id="D7G5C0">
    <property type="interactions" value="547"/>
</dbReference>
<dbReference type="Gene3D" id="2.30.30.100">
    <property type="match status" value="1"/>
</dbReference>
<dbReference type="GO" id="GO:0003723">
    <property type="term" value="F:RNA binding"/>
    <property type="evidence" value="ECO:0007669"/>
    <property type="project" value="InterPro"/>
</dbReference>
<evidence type="ECO:0000313" key="13">
    <source>
        <dbReference type="Proteomes" id="UP000002630"/>
    </source>
</evidence>
<organism evidence="12 13">
    <name type="scientific">Ectocarpus siliculosus</name>
    <name type="common">Brown alga</name>
    <name type="synonym">Conferva siliculosa</name>
    <dbReference type="NCBI Taxonomy" id="2880"/>
    <lineage>
        <taxon>Eukaryota</taxon>
        <taxon>Sar</taxon>
        <taxon>Stramenopiles</taxon>
        <taxon>Ochrophyta</taxon>
        <taxon>PX clade</taxon>
        <taxon>Phaeophyceae</taxon>
        <taxon>Ectocarpales</taxon>
        <taxon>Ectocarpaceae</taxon>
        <taxon>Ectocarpus</taxon>
    </lineage>
</organism>
<comment type="similarity">
    <text evidence="3 9">Belongs to the snRNP core protein family.</text>
</comment>
<gene>
    <name evidence="12" type="primary">SmD3</name>
    <name evidence="12" type="ORF">Esi_0063_0119</name>
</gene>
<dbReference type="InterPro" id="IPR001163">
    <property type="entry name" value="Sm_dom_euk/arc"/>
</dbReference>
<dbReference type="InterPro" id="IPR047575">
    <property type="entry name" value="Sm"/>
</dbReference>
<dbReference type="CDD" id="cd01721">
    <property type="entry name" value="Sm_D3"/>
    <property type="match status" value="1"/>
</dbReference>
<proteinExistence type="inferred from homology"/>
<dbReference type="SMART" id="SM00651">
    <property type="entry name" value="Sm"/>
    <property type="match status" value="1"/>
</dbReference>
<keyword evidence="7 9" id="KW-0539">Nucleus</keyword>
<dbReference type="GO" id="GO:0005829">
    <property type="term" value="C:cytosol"/>
    <property type="evidence" value="ECO:0007669"/>
    <property type="project" value="UniProtKB-SubCell"/>
</dbReference>
<evidence type="ECO:0000256" key="4">
    <source>
        <dbReference type="ARBA" id="ARBA00022490"/>
    </source>
</evidence>
<reference evidence="12 13" key="1">
    <citation type="journal article" date="2010" name="Nature">
        <title>The Ectocarpus genome and the independent evolution of multicellularity in brown algae.</title>
        <authorList>
            <person name="Cock J.M."/>
            <person name="Sterck L."/>
            <person name="Rouze P."/>
            <person name="Scornet D."/>
            <person name="Allen A.E."/>
            <person name="Amoutzias G."/>
            <person name="Anthouard V."/>
            <person name="Artiguenave F."/>
            <person name="Aury J.M."/>
            <person name="Badger J.H."/>
            <person name="Beszteri B."/>
            <person name="Billiau K."/>
            <person name="Bonnet E."/>
            <person name="Bothwell J.H."/>
            <person name="Bowler C."/>
            <person name="Boyen C."/>
            <person name="Brownlee C."/>
            <person name="Carrano C.J."/>
            <person name="Charrier B."/>
            <person name="Cho G.Y."/>
            <person name="Coelho S.M."/>
            <person name="Collen J."/>
            <person name="Corre E."/>
            <person name="Da Silva C."/>
            <person name="Delage L."/>
            <person name="Delaroque N."/>
            <person name="Dittami S.M."/>
            <person name="Doulbeau S."/>
            <person name="Elias M."/>
            <person name="Farnham G."/>
            <person name="Gachon C.M."/>
            <person name="Gschloessl B."/>
            <person name="Heesch S."/>
            <person name="Jabbari K."/>
            <person name="Jubin C."/>
            <person name="Kawai H."/>
            <person name="Kimura K."/>
            <person name="Kloareg B."/>
            <person name="Kupper F.C."/>
            <person name="Lang D."/>
            <person name="Le Bail A."/>
            <person name="Leblanc C."/>
            <person name="Lerouge P."/>
            <person name="Lohr M."/>
            <person name="Lopez P.J."/>
            <person name="Martens C."/>
            <person name="Maumus F."/>
            <person name="Michel G."/>
            <person name="Miranda-Saavedra D."/>
            <person name="Morales J."/>
            <person name="Moreau H."/>
            <person name="Motomura T."/>
            <person name="Nagasato C."/>
            <person name="Napoli C.A."/>
            <person name="Nelson D.R."/>
            <person name="Nyvall-Collen P."/>
            <person name="Peters A.F."/>
            <person name="Pommier C."/>
            <person name="Potin P."/>
            <person name="Poulain J."/>
            <person name="Quesneville H."/>
            <person name="Read B."/>
            <person name="Rensing S.A."/>
            <person name="Ritter A."/>
            <person name="Rousvoal S."/>
            <person name="Samanta M."/>
            <person name="Samson G."/>
            <person name="Schroeder D.C."/>
            <person name="Segurens B."/>
            <person name="Strittmatter M."/>
            <person name="Tonon T."/>
            <person name="Tregear J.W."/>
            <person name="Valentin K."/>
            <person name="von Dassow P."/>
            <person name="Yamagishi T."/>
            <person name="Van de Peer Y."/>
            <person name="Wincker P."/>
        </authorList>
    </citation>
    <scope>NUCLEOTIDE SEQUENCE [LARGE SCALE GENOMIC DNA]</scope>
    <source>
        <strain evidence="13">Ec32 / CCAP1310/4</strain>
    </source>
</reference>
<dbReference type="OMA" id="CQMSAIT"/>
<feature type="region of interest" description="Disordered" evidence="10">
    <location>
        <begin position="86"/>
        <end position="113"/>
    </location>
</feature>
<feature type="compositionally biased region" description="Basic residues" evidence="10">
    <location>
        <begin position="104"/>
        <end position="113"/>
    </location>
</feature>
<dbReference type="InterPro" id="IPR010920">
    <property type="entry name" value="LSM_dom_sf"/>
</dbReference>
<dbReference type="SUPFAM" id="SSF50182">
    <property type="entry name" value="Sm-like ribonucleoproteins"/>
    <property type="match status" value="1"/>
</dbReference>
<dbReference type="GO" id="GO:0000387">
    <property type="term" value="P:spliceosomal snRNP assembly"/>
    <property type="evidence" value="ECO:0007669"/>
    <property type="project" value="UniProtKB-UniRule"/>
</dbReference>
<keyword evidence="13" id="KW-1185">Reference proteome</keyword>
<feature type="domain" description="Sm" evidence="11">
    <location>
        <begin position="6"/>
        <end position="78"/>
    </location>
</feature>